<evidence type="ECO:0000313" key="3">
    <source>
        <dbReference type="Proteomes" id="UP000318093"/>
    </source>
</evidence>
<dbReference type="Pfam" id="PF12679">
    <property type="entry name" value="ABC2_membrane_2"/>
    <property type="match status" value="1"/>
</dbReference>
<keyword evidence="1" id="KW-0812">Transmembrane</keyword>
<name>A0A537JE34_9BACT</name>
<feature type="transmembrane region" description="Helical" evidence="1">
    <location>
        <begin position="169"/>
        <end position="193"/>
    </location>
</feature>
<accession>A0A537JE34</accession>
<gene>
    <name evidence="2" type="ORF">E6H03_06515</name>
</gene>
<reference evidence="2 3" key="1">
    <citation type="journal article" date="2019" name="Nat. Microbiol.">
        <title>Mediterranean grassland soil C-N compound turnover is dependent on rainfall and depth, and is mediated by genomically divergent microorganisms.</title>
        <authorList>
            <person name="Diamond S."/>
            <person name="Andeer P.F."/>
            <person name="Li Z."/>
            <person name="Crits-Christoph A."/>
            <person name="Burstein D."/>
            <person name="Anantharaman K."/>
            <person name="Lane K.R."/>
            <person name="Thomas B.C."/>
            <person name="Pan C."/>
            <person name="Northen T.R."/>
            <person name="Banfield J.F."/>
        </authorList>
    </citation>
    <scope>NUCLEOTIDE SEQUENCE [LARGE SCALE GENOMIC DNA]</scope>
    <source>
        <strain evidence="2">NP_6</strain>
    </source>
</reference>
<dbReference type="PANTHER" id="PTHR43471:SF3">
    <property type="entry name" value="ABC TRANSPORTER PERMEASE PROTEIN NATB"/>
    <property type="match status" value="1"/>
</dbReference>
<keyword evidence="1" id="KW-0472">Membrane</keyword>
<dbReference type="GO" id="GO:0005886">
    <property type="term" value="C:plasma membrane"/>
    <property type="evidence" value="ECO:0007669"/>
    <property type="project" value="UniProtKB-SubCell"/>
</dbReference>
<dbReference type="AlphaFoldDB" id="A0A537JE34"/>
<protein>
    <submittedName>
        <fullName evidence="2">ABC transporter permease</fullName>
    </submittedName>
</protein>
<proteinExistence type="predicted"/>
<organism evidence="2 3">
    <name type="scientific">Candidatus Segetimicrobium genomatis</name>
    <dbReference type="NCBI Taxonomy" id="2569760"/>
    <lineage>
        <taxon>Bacteria</taxon>
        <taxon>Bacillati</taxon>
        <taxon>Candidatus Sysuimicrobiota</taxon>
        <taxon>Candidatus Sysuimicrobiia</taxon>
        <taxon>Candidatus Sysuimicrobiales</taxon>
        <taxon>Candidatus Segetimicrobiaceae</taxon>
        <taxon>Candidatus Segetimicrobium</taxon>
    </lineage>
</organism>
<dbReference type="GO" id="GO:0140359">
    <property type="term" value="F:ABC-type transporter activity"/>
    <property type="evidence" value="ECO:0007669"/>
    <property type="project" value="InterPro"/>
</dbReference>
<dbReference type="EMBL" id="VBAN01000191">
    <property type="protein sequence ID" value="TMI81804.1"/>
    <property type="molecule type" value="Genomic_DNA"/>
</dbReference>
<keyword evidence="1" id="KW-1133">Transmembrane helix</keyword>
<feature type="non-terminal residue" evidence="2">
    <location>
        <position position="203"/>
    </location>
</feature>
<sequence length="203" mass="21924">MARRLQVRHLNPADLLPVLVDERNVATQRQLSGLLLAGILPFFIAMLAVVGGMSVAVDLAAGEKERGTLESLLVAPPRREAIVLGKFLAVLTASMGAVIIVVLSMMLSLRWGYPYLLTSARTLDISLPPGIAVVLLGIALLFAALVSAVQLAVSIYARSPREAQQYVTPLYFMIVLPALAVQFISELAGRGWVYLLPVLNTFF</sequence>
<dbReference type="Proteomes" id="UP000318093">
    <property type="component" value="Unassembled WGS sequence"/>
</dbReference>
<evidence type="ECO:0000313" key="2">
    <source>
        <dbReference type="EMBL" id="TMI81804.1"/>
    </source>
</evidence>
<feature type="transmembrane region" description="Helical" evidence="1">
    <location>
        <begin position="131"/>
        <end position="157"/>
    </location>
</feature>
<comment type="caution">
    <text evidence="2">The sequence shown here is derived from an EMBL/GenBank/DDBJ whole genome shotgun (WGS) entry which is preliminary data.</text>
</comment>
<dbReference type="PANTHER" id="PTHR43471">
    <property type="entry name" value="ABC TRANSPORTER PERMEASE"/>
    <property type="match status" value="1"/>
</dbReference>
<feature type="transmembrane region" description="Helical" evidence="1">
    <location>
        <begin position="87"/>
        <end position="111"/>
    </location>
</feature>
<feature type="transmembrane region" description="Helical" evidence="1">
    <location>
        <begin position="34"/>
        <end position="57"/>
    </location>
</feature>
<evidence type="ECO:0000256" key="1">
    <source>
        <dbReference type="SAM" id="Phobius"/>
    </source>
</evidence>